<evidence type="ECO:0000313" key="3">
    <source>
        <dbReference type="EMBL" id="KAA8634802.1"/>
    </source>
</evidence>
<dbReference type="VEuPathDB" id="FungiDB:SMAC_02804"/>
<feature type="compositionally biased region" description="Basic and acidic residues" evidence="1">
    <location>
        <begin position="152"/>
        <end position="161"/>
    </location>
</feature>
<gene>
    <name evidence="3" type="ORF">SMACR_02804</name>
</gene>
<feature type="compositionally biased region" description="Gly residues" evidence="1">
    <location>
        <begin position="282"/>
        <end position="293"/>
    </location>
</feature>
<evidence type="ECO:0000256" key="2">
    <source>
        <dbReference type="SAM" id="Phobius"/>
    </source>
</evidence>
<feature type="compositionally biased region" description="Low complexity" evidence="1">
    <location>
        <begin position="248"/>
        <end position="260"/>
    </location>
</feature>
<keyword evidence="2" id="KW-0472">Membrane</keyword>
<dbReference type="AlphaFoldDB" id="A0A8S9A3N6"/>
<keyword evidence="2" id="KW-0812">Transmembrane</keyword>
<name>A0A8S9A3N6_SORMA</name>
<dbReference type="OMA" id="GEDAFIP"/>
<accession>A0A8S9A3N6</accession>
<feature type="region of interest" description="Disordered" evidence="1">
    <location>
        <begin position="282"/>
        <end position="325"/>
    </location>
</feature>
<reference evidence="3 4" key="1">
    <citation type="submission" date="2017-07" db="EMBL/GenBank/DDBJ databases">
        <title>Genome sequence of the Sordaria macrospora wild type strain R19027.</title>
        <authorList>
            <person name="Nowrousian M."/>
            <person name="Teichert I."/>
            <person name="Kueck U."/>
        </authorList>
    </citation>
    <scope>NUCLEOTIDE SEQUENCE [LARGE SCALE GENOMIC DNA]</scope>
    <source>
        <strain evidence="3 4">R19027</strain>
        <tissue evidence="3">Mycelium</tissue>
    </source>
</reference>
<feature type="compositionally biased region" description="Basic residues" evidence="1">
    <location>
        <begin position="238"/>
        <end position="247"/>
    </location>
</feature>
<protein>
    <submittedName>
        <fullName evidence="3">Uncharacterized protein</fullName>
    </submittedName>
</protein>
<feature type="region of interest" description="Disordered" evidence="1">
    <location>
        <begin position="89"/>
        <end position="260"/>
    </location>
</feature>
<organism evidence="3 4">
    <name type="scientific">Sordaria macrospora</name>
    <dbReference type="NCBI Taxonomy" id="5147"/>
    <lineage>
        <taxon>Eukaryota</taxon>
        <taxon>Fungi</taxon>
        <taxon>Dikarya</taxon>
        <taxon>Ascomycota</taxon>
        <taxon>Pezizomycotina</taxon>
        <taxon>Sordariomycetes</taxon>
        <taxon>Sordariomycetidae</taxon>
        <taxon>Sordariales</taxon>
        <taxon>Sordariaceae</taxon>
        <taxon>Sordaria</taxon>
    </lineage>
</organism>
<dbReference type="Proteomes" id="UP000433876">
    <property type="component" value="Unassembled WGS sequence"/>
</dbReference>
<comment type="caution">
    <text evidence="3">The sequence shown here is derived from an EMBL/GenBank/DDBJ whole genome shotgun (WGS) entry which is preliminary data.</text>
</comment>
<proteinExistence type="predicted"/>
<keyword evidence="2" id="KW-1133">Transmembrane helix</keyword>
<evidence type="ECO:0000313" key="4">
    <source>
        <dbReference type="Proteomes" id="UP000433876"/>
    </source>
</evidence>
<evidence type="ECO:0000256" key="1">
    <source>
        <dbReference type="SAM" id="MobiDB-lite"/>
    </source>
</evidence>
<feature type="transmembrane region" description="Helical" evidence="2">
    <location>
        <begin position="39"/>
        <end position="64"/>
    </location>
</feature>
<feature type="compositionally biased region" description="Polar residues" evidence="1">
    <location>
        <begin position="140"/>
        <end position="150"/>
    </location>
</feature>
<feature type="compositionally biased region" description="Polar residues" evidence="1">
    <location>
        <begin position="112"/>
        <end position="132"/>
    </location>
</feature>
<dbReference type="EMBL" id="NMPR01000018">
    <property type="protein sequence ID" value="KAA8634802.1"/>
    <property type="molecule type" value="Genomic_DNA"/>
</dbReference>
<sequence>MPPITTVTRFVHAVTHQKRGDPFDGDDIDATSPDTGSKLLTIILSSAIPIVVLLLAAVVICLCWRKKQRRIRLFSRTVTPVDDEEIATWKNPKSEEAGFTTGDNTDVDGKSRPTTGDRLNTSHGKQPSTSSVKKPASVIVYSNPQDQATAGETRESLDEGSPRSAAHSTHSGYYGKTSIDRTPLPPTPILARAPNSRAGLTDETVPGDVPFIPAPKRQPSRLYKLPPGAHAVGSSAPRSRHGRKRSSKSSTSSIGGYSTFHSNNYNNRAAYYRGGGYTSDTGGGGRGAGGGFPGRHSHDHARTRSMHHQHSRFHSGVTVPPRLSLGDDARLSRRQFLREEEIGRAIG</sequence>
<feature type="compositionally biased region" description="Basic residues" evidence="1">
    <location>
        <begin position="295"/>
        <end position="313"/>
    </location>
</feature>